<dbReference type="InterPro" id="IPR013216">
    <property type="entry name" value="Methyltransf_11"/>
</dbReference>
<reference evidence="2 3" key="1">
    <citation type="submission" date="2019-12" db="EMBL/GenBank/DDBJ databases">
        <title>Nocardia sp. nov. ET3-3 isolated from soil.</title>
        <authorList>
            <person name="Kanchanasin P."/>
            <person name="Tanasupawat S."/>
            <person name="Yuki M."/>
            <person name="Kudo T."/>
        </authorList>
    </citation>
    <scope>NUCLEOTIDE SEQUENCE [LARGE SCALE GENOMIC DNA]</scope>
    <source>
        <strain evidence="2 3">ET3-3</strain>
    </source>
</reference>
<feature type="domain" description="Methyltransferase type 11" evidence="1">
    <location>
        <begin position="38"/>
        <end position="132"/>
    </location>
</feature>
<evidence type="ECO:0000313" key="2">
    <source>
        <dbReference type="EMBL" id="MVU82101.1"/>
    </source>
</evidence>
<dbReference type="EMBL" id="WRPP01000008">
    <property type="protein sequence ID" value="MVU82101.1"/>
    <property type="molecule type" value="Genomic_DNA"/>
</dbReference>
<gene>
    <name evidence="2" type="ORF">GPX89_33290</name>
</gene>
<dbReference type="RefSeq" id="WP_328602593.1">
    <property type="nucleotide sequence ID" value="NZ_WRPP01000008.1"/>
</dbReference>
<dbReference type="InterPro" id="IPR052356">
    <property type="entry name" value="Thiol_S-MT"/>
</dbReference>
<dbReference type="Pfam" id="PF08241">
    <property type="entry name" value="Methyltransf_11"/>
    <property type="match status" value="1"/>
</dbReference>
<keyword evidence="2" id="KW-0808">Transferase</keyword>
<evidence type="ECO:0000259" key="1">
    <source>
        <dbReference type="Pfam" id="PF08241"/>
    </source>
</evidence>
<evidence type="ECO:0000313" key="3">
    <source>
        <dbReference type="Proteomes" id="UP000466794"/>
    </source>
</evidence>
<dbReference type="CDD" id="cd02440">
    <property type="entry name" value="AdoMet_MTases"/>
    <property type="match status" value="1"/>
</dbReference>
<dbReference type="GO" id="GO:0008757">
    <property type="term" value="F:S-adenosylmethionine-dependent methyltransferase activity"/>
    <property type="evidence" value="ECO:0007669"/>
    <property type="project" value="InterPro"/>
</dbReference>
<keyword evidence="2" id="KW-0489">Methyltransferase</keyword>
<dbReference type="PANTHER" id="PTHR45036:SF1">
    <property type="entry name" value="METHYLTRANSFERASE LIKE 7A"/>
    <property type="match status" value="1"/>
</dbReference>
<dbReference type="Gene3D" id="3.40.50.150">
    <property type="entry name" value="Vaccinia Virus protein VP39"/>
    <property type="match status" value="1"/>
</dbReference>
<dbReference type="SUPFAM" id="SSF53335">
    <property type="entry name" value="S-adenosyl-L-methionine-dependent methyltransferases"/>
    <property type="match status" value="1"/>
</dbReference>
<dbReference type="AlphaFoldDB" id="A0A7K1V6K0"/>
<sequence>MGIYEDRVLPRLVDLCCGAEQMNPERERVCAGLHGRVVEIGFGSGRNVPFYPDTVTSVHAVEPADLGWRMAAERVAASKVPVERSGLDGQQLPFEDDSFDAALSTWTLCTIPDVESALAEVRRVLVPGGTFHFVEHGLAPDHGVEKWQHRLNPIQKIVAGGCHLNRDIRGLVEGAGFEIRDIDRYYQPDTPRPWGSLSLGVAVVAL</sequence>
<name>A0A7K1V6K0_9NOCA</name>
<keyword evidence="3" id="KW-1185">Reference proteome</keyword>
<organism evidence="2 3">
    <name type="scientific">Nocardia terrae</name>
    <dbReference type="NCBI Taxonomy" id="2675851"/>
    <lineage>
        <taxon>Bacteria</taxon>
        <taxon>Bacillati</taxon>
        <taxon>Actinomycetota</taxon>
        <taxon>Actinomycetes</taxon>
        <taxon>Mycobacteriales</taxon>
        <taxon>Nocardiaceae</taxon>
        <taxon>Nocardia</taxon>
    </lineage>
</organism>
<comment type="caution">
    <text evidence="2">The sequence shown here is derived from an EMBL/GenBank/DDBJ whole genome shotgun (WGS) entry which is preliminary data.</text>
</comment>
<proteinExistence type="predicted"/>
<accession>A0A7K1V6K0</accession>
<dbReference type="Proteomes" id="UP000466794">
    <property type="component" value="Unassembled WGS sequence"/>
</dbReference>
<dbReference type="GO" id="GO:0032259">
    <property type="term" value="P:methylation"/>
    <property type="evidence" value="ECO:0007669"/>
    <property type="project" value="UniProtKB-KW"/>
</dbReference>
<protein>
    <submittedName>
        <fullName evidence="2">Methyltransferase domain-containing protein</fullName>
    </submittedName>
</protein>
<dbReference type="InterPro" id="IPR029063">
    <property type="entry name" value="SAM-dependent_MTases_sf"/>
</dbReference>
<dbReference type="PANTHER" id="PTHR45036">
    <property type="entry name" value="METHYLTRANSFERASE LIKE 7B"/>
    <property type="match status" value="1"/>
</dbReference>